<name>A0A554VPI6_9FLAO</name>
<dbReference type="OrthoDB" id="1493875at2"/>
<evidence type="ECO:0000256" key="1">
    <source>
        <dbReference type="SAM" id="SignalP"/>
    </source>
</evidence>
<reference evidence="2 3" key="1">
    <citation type="submission" date="2019-07" db="EMBL/GenBank/DDBJ databases">
        <title>The draft genome sequence of Aquimarina algiphila M91.</title>
        <authorList>
            <person name="Meng X."/>
        </authorList>
    </citation>
    <scope>NUCLEOTIDE SEQUENCE [LARGE SCALE GENOMIC DNA]</scope>
    <source>
        <strain evidence="2 3">M91</strain>
    </source>
</reference>
<evidence type="ECO:0008006" key="4">
    <source>
        <dbReference type="Google" id="ProtNLM"/>
    </source>
</evidence>
<evidence type="ECO:0000313" key="2">
    <source>
        <dbReference type="EMBL" id="TSE10380.1"/>
    </source>
</evidence>
<dbReference type="InterPro" id="IPR058512">
    <property type="entry name" value="DUF8199"/>
</dbReference>
<organism evidence="2 3">
    <name type="scientific">Aquimarina algiphila</name>
    <dbReference type="NCBI Taxonomy" id="2047982"/>
    <lineage>
        <taxon>Bacteria</taxon>
        <taxon>Pseudomonadati</taxon>
        <taxon>Bacteroidota</taxon>
        <taxon>Flavobacteriia</taxon>
        <taxon>Flavobacteriales</taxon>
        <taxon>Flavobacteriaceae</taxon>
        <taxon>Aquimarina</taxon>
    </lineage>
</organism>
<dbReference type="InterPro" id="IPR058060">
    <property type="entry name" value="HYC_CC_PP"/>
</dbReference>
<sequence>MKKIVYNISACLLAFVVLFSTLSFTVDMHYCGKTLVDVSLFKEAKTCGMEMQKSKTATTCAMTKKNCCSDKHLNFEGQDELKISYDKFTLEQYIFVASFYNAYIDLFEGLEEHIVPFKEYSPPLVVRNIQQLDEVYLI</sequence>
<keyword evidence="1" id="KW-0732">Signal</keyword>
<dbReference type="Pfam" id="PF26622">
    <property type="entry name" value="DUF8199"/>
    <property type="match status" value="1"/>
</dbReference>
<accession>A0A554VPI6</accession>
<dbReference type="RefSeq" id="WP_143915670.1">
    <property type="nucleotide sequence ID" value="NZ_CANMIK010000001.1"/>
</dbReference>
<evidence type="ECO:0000313" key="3">
    <source>
        <dbReference type="Proteomes" id="UP000318833"/>
    </source>
</evidence>
<feature type="signal peptide" evidence="1">
    <location>
        <begin position="1"/>
        <end position="25"/>
    </location>
</feature>
<dbReference type="EMBL" id="VLNR01000007">
    <property type="protein sequence ID" value="TSE10380.1"/>
    <property type="molecule type" value="Genomic_DNA"/>
</dbReference>
<comment type="caution">
    <text evidence="2">The sequence shown here is derived from an EMBL/GenBank/DDBJ whole genome shotgun (WGS) entry which is preliminary data.</text>
</comment>
<feature type="chain" id="PRO_5022146004" description="Secreted protein" evidence="1">
    <location>
        <begin position="26"/>
        <end position="138"/>
    </location>
</feature>
<protein>
    <recommendedName>
        <fullName evidence="4">Secreted protein</fullName>
    </recommendedName>
</protein>
<dbReference type="NCBIfam" id="NF047658">
    <property type="entry name" value="HYC_CC_PP"/>
    <property type="match status" value="1"/>
</dbReference>
<proteinExistence type="predicted"/>
<dbReference type="Proteomes" id="UP000318833">
    <property type="component" value="Unassembled WGS sequence"/>
</dbReference>
<keyword evidence="3" id="KW-1185">Reference proteome</keyword>
<dbReference type="AlphaFoldDB" id="A0A554VPI6"/>
<gene>
    <name evidence="2" type="ORF">FOF46_04920</name>
</gene>